<dbReference type="EMBL" id="FULE01000044">
    <property type="protein sequence ID" value="SJN58891.1"/>
    <property type="molecule type" value="Genomic_DNA"/>
</dbReference>
<protein>
    <submittedName>
        <fullName evidence="2">Uncharacterized protein</fullName>
    </submittedName>
</protein>
<dbReference type="Proteomes" id="UP000188276">
    <property type="component" value="Unassembled WGS sequence"/>
</dbReference>
<dbReference type="OrthoDB" id="9149570at2"/>
<evidence type="ECO:0000313" key="3">
    <source>
        <dbReference type="Proteomes" id="UP000188276"/>
    </source>
</evidence>
<reference evidence="3" key="1">
    <citation type="submission" date="2017-02" db="EMBL/GenBank/DDBJ databases">
        <authorList>
            <person name="Rodrigo-Torres L."/>
            <person name="Arahal R.D."/>
            <person name="Lucena T."/>
        </authorList>
    </citation>
    <scope>NUCLEOTIDE SEQUENCE [LARGE SCALE GENOMIC DNA]</scope>
    <source>
        <strain evidence="3">CECT 7878</strain>
    </source>
</reference>
<dbReference type="STRING" id="1123498.VR7878_03101"/>
<feature type="compositionally biased region" description="Basic and acidic residues" evidence="1">
    <location>
        <begin position="106"/>
        <end position="121"/>
    </location>
</feature>
<name>A0A1R4LQL1_VIBR1</name>
<evidence type="ECO:0000313" key="2">
    <source>
        <dbReference type="EMBL" id="SJN58891.1"/>
    </source>
</evidence>
<keyword evidence="3" id="KW-1185">Reference proteome</keyword>
<evidence type="ECO:0000256" key="1">
    <source>
        <dbReference type="SAM" id="MobiDB-lite"/>
    </source>
</evidence>
<dbReference type="RefSeq" id="WP_077336995.1">
    <property type="nucleotide sequence ID" value="NZ_FULE01000044.1"/>
</dbReference>
<dbReference type="AlphaFoldDB" id="A0A1R4LQL1"/>
<feature type="region of interest" description="Disordered" evidence="1">
    <location>
        <begin position="95"/>
        <end position="121"/>
    </location>
</feature>
<proteinExistence type="predicted"/>
<accession>A0A1R4LQL1</accession>
<sequence length="267" mass="29916">MAIQRARRRHSFTLIGNHVYQNGHLSFQAMGLLGYILSKPDNWRISPSQLATVTSGTAKKTGRDGVYVILRELKDAGYIKTRKHASGELDYVIYDEPDTANPDMENTDKDIPEPEKPDQEKPDVAFQTLINTDLVINTDQKQDGKSKPKKKIAQKLDFSCWPTLPDPQVLDDWKTLRKAKRAAITQTVLNHIGQVMHRAGNELGLSVDAVLSICVSRGWQGCEFEWLANHIGHRHTSPSVSQGVNYIGTDFTPPAGWEWEPDGGRES</sequence>
<organism evidence="2 3">
    <name type="scientific">Vibrio ruber (strain DSM 16370 / JCM 11486 / BCRC 17186 / CECT 7878 / LMG 23124 / VR1)</name>
    <dbReference type="NCBI Taxonomy" id="1123498"/>
    <lineage>
        <taxon>Bacteria</taxon>
        <taxon>Pseudomonadati</taxon>
        <taxon>Pseudomonadota</taxon>
        <taxon>Gammaproteobacteria</taxon>
        <taxon>Vibrionales</taxon>
        <taxon>Vibrionaceae</taxon>
        <taxon>Vibrio</taxon>
    </lineage>
</organism>
<gene>
    <name evidence="2" type="ORF">VR7878_03101</name>
</gene>